<accession>A0A452IKV5</accession>
<feature type="domain" description="Phospholipase A2-like central" evidence="10">
    <location>
        <begin position="84"/>
        <end position="200"/>
    </location>
</feature>
<dbReference type="InterPro" id="IPR016090">
    <property type="entry name" value="PLA2-like_dom"/>
</dbReference>
<dbReference type="GO" id="GO:0047498">
    <property type="term" value="F:calcium-dependent phospholipase A2 activity"/>
    <property type="evidence" value="ECO:0007669"/>
    <property type="project" value="TreeGrafter"/>
</dbReference>
<dbReference type="GO" id="GO:0050482">
    <property type="term" value="P:arachidonate secretion"/>
    <property type="evidence" value="ECO:0007669"/>
    <property type="project" value="InterPro"/>
</dbReference>
<dbReference type="InterPro" id="IPR001211">
    <property type="entry name" value="PLA2"/>
</dbReference>
<reference evidence="12" key="1">
    <citation type="journal article" date="2017" name="PLoS ONE">
        <title>The Agassiz's desert tortoise genome provides a resource for the conservation of a threatened species.</title>
        <authorList>
            <person name="Tollis M."/>
            <person name="DeNardo D.F."/>
            <person name="Cornelius J.A."/>
            <person name="Dolby G.A."/>
            <person name="Edwards T."/>
            <person name="Henen B.T."/>
            <person name="Karl A.E."/>
            <person name="Murphy R.W."/>
            <person name="Kusumi K."/>
        </authorList>
    </citation>
    <scope>NUCLEOTIDE SEQUENCE [LARGE SCALE GENOMIC DNA]</scope>
</reference>
<feature type="binding site" evidence="5">
    <location>
        <position position="111"/>
    </location>
    <ligand>
        <name>Ca(2+)</name>
        <dbReference type="ChEBI" id="CHEBI:29108"/>
    </ligand>
</feature>
<keyword evidence="2 8" id="KW-0964">Secreted</keyword>
<dbReference type="PROSITE" id="PS00119">
    <property type="entry name" value="PA2_ASP"/>
    <property type="match status" value="1"/>
</dbReference>
<reference evidence="11" key="3">
    <citation type="submission" date="2025-09" db="UniProtKB">
        <authorList>
            <consortium name="Ensembl"/>
        </authorList>
    </citation>
    <scope>IDENTIFICATION</scope>
</reference>
<feature type="active site" evidence="4">
    <location>
        <position position="129"/>
    </location>
</feature>
<evidence type="ECO:0000313" key="11">
    <source>
        <dbReference type="Ensembl" id="ENSGAGP00000028462.1"/>
    </source>
</evidence>
<dbReference type="InterPro" id="IPR036444">
    <property type="entry name" value="PLipase_A2_dom_sf"/>
</dbReference>
<dbReference type="GO" id="GO:0005509">
    <property type="term" value="F:calcium ion binding"/>
    <property type="evidence" value="ECO:0007669"/>
    <property type="project" value="InterPro"/>
</dbReference>
<feature type="disulfide bond" evidence="6">
    <location>
        <begin position="132"/>
        <end position="173"/>
    </location>
</feature>
<feature type="region of interest" description="Disordered" evidence="9">
    <location>
        <begin position="14"/>
        <end position="37"/>
    </location>
</feature>
<dbReference type="AlphaFoldDB" id="A0A452IKV5"/>
<dbReference type="Proteomes" id="UP000291020">
    <property type="component" value="Unassembled WGS sequence"/>
</dbReference>
<dbReference type="InterPro" id="IPR033112">
    <property type="entry name" value="PLA2_Asp_AS"/>
</dbReference>
<sequence length="225" mass="24831">MLFSPTHRSLCAAGTASQAHRLSARETEAQRPTTGCRPPARLQSAALLMGPRRLMFLLPLLLLLLLPPDFKGALGKTHSRNRRGILELAGAITCSTGRTPFAYLRYGCYCGLGGQGWPRDKVDWCCFKHDCCYSKAEQAGCKPKVESYNWECEDNAAVCDSLEDKCQKIMCECDRKAAKCLAKAPYYPREAQGPSCSSQRITSSGVHLATGLWTRRSSSYSLLLQ</sequence>
<dbReference type="GO" id="GO:0016042">
    <property type="term" value="P:lipid catabolic process"/>
    <property type="evidence" value="ECO:0007669"/>
    <property type="project" value="InterPro"/>
</dbReference>
<dbReference type="InterPro" id="IPR033113">
    <property type="entry name" value="PLA2_histidine"/>
</dbReference>
<comment type="similarity">
    <text evidence="7">Belongs to the phospholipase A2 family.</text>
</comment>
<feature type="binding site" evidence="5">
    <location>
        <position position="130"/>
    </location>
    <ligand>
        <name>Ca(2+)</name>
        <dbReference type="ChEBI" id="CHEBI:29108"/>
    </ligand>
</feature>
<feature type="active site" evidence="4">
    <location>
        <position position="174"/>
    </location>
</feature>
<dbReference type="FunFam" id="1.20.90.10:FF:000001">
    <property type="entry name" value="Basic phospholipase A2 homolog"/>
    <property type="match status" value="1"/>
</dbReference>
<evidence type="ECO:0000256" key="7">
    <source>
        <dbReference type="RuleBase" id="RU003654"/>
    </source>
</evidence>
<dbReference type="PANTHER" id="PTHR11716:SF4">
    <property type="entry name" value="GROUP 10 SECRETORY PHOSPHOLIPASE A2"/>
    <property type="match status" value="1"/>
</dbReference>
<dbReference type="PRINTS" id="PR00389">
    <property type="entry name" value="PHPHLIPASEA2"/>
</dbReference>
<evidence type="ECO:0000256" key="5">
    <source>
        <dbReference type="PIRSR" id="PIRSR601211-2"/>
    </source>
</evidence>
<evidence type="ECO:0000256" key="1">
    <source>
        <dbReference type="ARBA" id="ARBA00004613"/>
    </source>
</evidence>
<feature type="disulfide bond" evidence="6">
    <location>
        <begin position="141"/>
        <end position="166"/>
    </location>
</feature>
<name>A0A452IKV5_9SAUR</name>
<evidence type="ECO:0000256" key="3">
    <source>
        <dbReference type="ARBA" id="ARBA00023157"/>
    </source>
</evidence>
<feature type="binding site" evidence="5">
    <location>
        <position position="113"/>
    </location>
    <ligand>
        <name>Ca(2+)</name>
        <dbReference type="ChEBI" id="CHEBI:29108"/>
    </ligand>
</feature>
<dbReference type="PROSITE" id="PS00118">
    <property type="entry name" value="PA2_HIS"/>
    <property type="match status" value="1"/>
</dbReference>
<evidence type="ECO:0000256" key="8">
    <source>
        <dbReference type="RuleBase" id="RU361236"/>
    </source>
</evidence>
<keyword evidence="5 8" id="KW-0106">Calcium</keyword>
<protein>
    <recommendedName>
        <fullName evidence="8">Phospholipase A2</fullName>
        <ecNumber evidence="8">3.1.1.4</ecNumber>
    </recommendedName>
</protein>
<feature type="disulfide bond" evidence="6">
    <location>
        <begin position="159"/>
        <end position="171"/>
    </location>
</feature>
<keyword evidence="3 6" id="KW-1015">Disulfide bond</keyword>
<dbReference type="Ensembl" id="ENSGAGT00000032329.1">
    <property type="protein sequence ID" value="ENSGAGP00000028462.1"/>
    <property type="gene ID" value="ENSGAGG00000020632.1"/>
</dbReference>
<comment type="catalytic activity">
    <reaction evidence="8">
        <text>a 1,2-diacyl-sn-glycero-3-phosphocholine + H2O = a 1-acyl-sn-glycero-3-phosphocholine + a fatty acid + H(+)</text>
        <dbReference type="Rhea" id="RHEA:15801"/>
        <dbReference type="ChEBI" id="CHEBI:15377"/>
        <dbReference type="ChEBI" id="CHEBI:15378"/>
        <dbReference type="ChEBI" id="CHEBI:28868"/>
        <dbReference type="ChEBI" id="CHEBI:57643"/>
        <dbReference type="ChEBI" id="CHEBI:58168"/>
        <dbReference type="EC" id="3.1.1.4"/>
    </reaction>
</comment>
<keyword evidence="12" id="KW-1185">Reference proteome</keyword>
<dbReference type="STRING" id="38772.ENSGAGP00000028462"/>
<evidence type="ECO:0000256" key="4">
    <source>
        <dbReference type="PIRSR" id="PIRSR601211-1"/>
    </source>
</evidence>
<dbReference type="Gene3D" id="1.20.90.10">
    <property type="entry name" value="Phospholipase A2 domain"/>
    <property type="match status" value="1"/>
</dbReference>
<feature type="disulfide bond" evidence="6">
    <location>
        <begin position="110"/>
        <end position="126"/>
    </location>
</feature>
<feature type="binding site" evidence="5">
    <location>
        <position position="109"/>
    </location>
    <ligand>
        <name>Ca(2+)</name>
        <dbReference type="ChEBI" id="CHEBI:29108"/>
    </ligand>
</feature>
<keyword evidence="8" id="KW-0443">Lipid metabolism</keyword>
<dbReference type="SUPFAM" id="SSF48619">
    <property type="entry name" value="Phospholipase A2, PLA2"/>
    <property type="match status" value="1"/>
</dbReference>
<dbReference type="Pfam" id="PF00068">
    <property type="entry name" value="Phospholip_A2_1"/>
    <property type="match status" value="1"/>
</dbReference>
<dbReference type="GO" id="GO:0005543">
    <property type="term" value="F:phospholipid binding"/>
    <property type="evidence" value="ECO:0007669"/>
    <property type="project" value="TreeGrafter"/>
</dbReference>
<evidence type="ECO:0000259" key="10">
    <source>
        <dbReference type="SMART" id="SM00085"/>
    </source>
</evidence>
<evidence type="ECO:0000313" key="12">
    <source>
        <dbReference type="Proteomes" id="UP000291020"/>
    </source>
</evidence>
<evidence type="ECO:0000256" key="2">
    <source>
        <dbReference type="ARBA" id="ARBA00022525"/>
    </source>
</evidence>
<comment type="subcellular location">
    <subcellularLocation>
        <location evidence="1 8">Secreted</location>
    </subcellularLocation>
</comment>
<evidence type="ECO:0000256" key="9">
    <source>
        <dbReference type="SAM" id="MobiDB-lite"/>
    </source>
</evidence>
<proteinExistence type="inferred from homology"/>
<feature type="disulfide bond" evidence="6">
    <location>
        <begin position="125"/>
        <end position="180"/>
    </location>
</feature>
<comment type="cofactor">
    <cofactor evidence="5">
        <name>Ca(2+)</name>
        <dbReference type="ChEBI" id="CHEBI:29108"/>
    </cofactor>
    <text evidence="5">Binds 1 Ca(2+) ion per subunit.</text>
</comment>
<keyword evidence="8" id="KW-0378">Hydrolase</keyword>
<dbReference type="CDD" id="cd00125">
    <property type="entry name" value="PLA2c"/>
    <property type="match status" value="1"/>
</dbReference>
<evidence type="ECO:0000256" key="6">
    <source>
        <dbReference type="PIRSR" id="PIRSR601211-3"/>
    </source>
</evidence>
<dbReference type="GO" id="GO:0005576">
    <property type="term" value="C:extracellular region"/>
    <property type="evidence" value="ECO:0007669"/>
    <property type="project" value="UniProtKB-SubCell"/>
</dbReference>
<dbReference type="SMART" id="SM00085">
    <property type="entry name" value="PA2c"/>
    <property type="match status" value="1"/>
</dbReference>
<keyword evidence="5" id="KW-0479">Metal-binding</keyword>
<dbReference type="PANTHER" id="PTHR11716">
    <property type="entry name" value="PHOSPHOLIPASE A2 FAMILY MEMBER"/>
    <property type="match status" value="1"/>
</dbReference>
<organism evidence="11 12">
    <name type="scientific">Gopherus agassizii</name>
    <name type="common">Agassiz's desert tortoise</name>
    <dbReference type="NCBI Taxonomy" id="38772"/>
    <lineage>
        <taxon>Eukaryota</taxon>
        <taxon>Metazoa</taxon>
        <taxon>Chordata</taxon>
        <taxon>Craniata</taxon>
        <taxon>Vertebrata</taxon>
        <taxon>Euteleostomi</taxon>
        <taxon>Archelosauria</taxon>
        <taxon>Testudinata</taxon>
        <taxon>Testudines</taxon>
        <taxon>Cryptodira</taxon>
        <taxon>Durocryptodira</taxon>
        <taxon>Testudinoidea</taxon>
        <taxon>Testudinidae</taxon>
        <taxon>Gopherus</taxon>
    </lineage>
</organism>
<dbReference type="GO" id="GO:0006644">
    <property type="term" value="P:phospholipid metabolic process"/>
    <property type="evidence" value="ECO:0007669"/>
    <property type="project" value="InterPro"/>
</dbReference>
<dbReference type="EC" id="3.1.1.4" evidence="8"/>
<reference evidence="11" key="2">
    <citation type="submission" date="2025-08" db="UniProtKB">
        <authorList>
            <consortium name="Ensembl"/>
        </authorList>
    </citation>
    <scope>IDENTIFICATION</scope>
</reference>